<protein>
    <submittedName>
        <fullName evidence="3">Uncharacterized protein</fullName>
    </submittedName>
</protein>
<dbReference type="Proteomes" id="UP000605970">
    <property type="component" value="Unassembled WGS sequence"/>
</dbReference>
<keyword evidence="2" id="KW-0472">Membrane</keyword>
<feature type="transmembrane region" description="Helical" evidence="2">
    <location>
        <begin position="6"/>
        <end position="26"/>
    </location>
</feature>
<dbReference type="EMBL" id="JABEBT010000060">
    <property type="protein sequence ID" value="KAF7634337.1"/>
    <property type="molecule type" value="Genomic_DNA"/>
</dbReference>
<dbReference type="AlphaFoldDB" id="A0A8S9ZLN5"/>
<gene>
    <name evidence="3" type="ORF">Mgra_00006303</name>
</gene>
<evidence type="ECO:0000256" key="2">
    <source>
        <dbReference type="SAM" id="Phobius"/>
    </source>
</evidence>
<accession>A0A8S9ZLN5</accession>
<sequence length="92" mass="11268">MGLLTILMYILAMIFIVQLTFMMGYFTNTYIRYKRGYEIVPDLESEYPRFRRIYYNNLERRERMMANNNRTHVHNNNNNNEEEDNNANDNDE</sequence>
<comment type="caution">
    <text evidence="3">The sequence shown here is derived from an EMBL/GenBank/DDBJ whole genome shotgun (WGS) entry which is preliminary data.</text>
</comment>
<feature type="compositionally biased region" description="Low complexity" evidence="1">
    <location>
        <begin position="65"/>
        <end position="79"/>
    </location>
</feature>
<feature type="region of interest" description="Disordered" evidence="1">
    <location>
        <begin position="65"/>
        <end position="92"/>
    </location>
</feature>
<organism evidence="3 4">
    <name type="scientific">Meloidogyne graminicola</name>
    <dbReference type="NCBI Taxonomy" id="189291"/>
    <lineage>
        <taxon>Eukaryota</taxon>
        <taxon>Metazoa</taxon>
        <taxon>Ecdysozoa</taxon>
        <taxon>Nematoda</taxon>
        <taxon>Chromadorea</taxon>
        <taxon>Rhabditida</taxon>
        <taxon>Tylenchina</taxon>
        <taxon>Tylenchomorpha</taxon>
        <taxon>Tylenchoidea</taxon>
        <taxon>Meloidogynidae</taxon>
        <taxon>Meloidogyninae</taxon>
        <taxon>Meloidogyne</taxon>
    </lineage>
</organism>
<dbReference type="OrthoDB" id="5900094at2759"/>
<evidence type="ECO:0000313" key="4">
    <source>
        <dbReference type="Proteomes" id="UP000605970"/>
    </source>
</evidence>
<reference evidence="3" key="1">
    <citation type="journal article" date="2020" name="Ecol. Evol.">
        <title>Genome structure and content of the rice root-knot nematode (Meloidogyne graminicola).</title>
        <authorList>
            <person name="Phan N.T."/>
            <person name="Danchin E.G.J."/>
            <person name="Klopp C."/>
            <person name="Perfus-Barbeoch L."/>
            <person name="Kozlowski D.K."/>
            <person name="Koutsovoulos G.D."/>
            <person name="Lopez-Roques C."/>
            <person name="Bouchez O."/>
            <person name="Zahm M."/>
            <person name="Besnard G."/>
            <person name="Bellafiore S."/>
        </authorList>
    </citation>
    <scope>NUCLEOTIDE SEQUENCE</scope>
    <source>
        <strain evidence="3">VN-18</strain>
    </source>
</reference>
<name>A0A8S9ZLN5_9BILA</name>
<evidence type="ECO:0000256" key="1">
    <source>
        <dbReference type="SAM" id="MobiDB-lite"/>
    </source>
</evidence>
<feature type="compositionally biased region" description="Acidic residues" evidence="1">
    <location>
        <begin position="80"/>
        <end position="92"/>
    </location>
</feature>
<proteinExistence type="predicted"/>
<keyword evidence="2" id="KW-1133">Transmembrane helix</keyword>
<keyword evidence="2" id="KW-0812">Transmembrane</keyword>
<evidence type="ECO:0000313" key="3">
    <source>
        <dbReference type="EMBL" id="KAF7634337.1"/>
    </source>
</evidence>
<keyword evidence="4" id="KW-1185">Reference proteome</keyword>